<reference evidence="2" key="1">
    <citation type="journal article" date="2023" name="Science">
        <title>Genome structures resolve the early diversification of teleost fishes.</title>
        <authorList>
            <person name="Parey E."/>
            <person name="Louis A."/>
            <person name="Montfort J."/>
            <person name="Bouchez O."/>
            <person name="Roques C."/>
            <person name="Iampietro C."/>
            <person name="Lluch J."/>
            <person name="Castinel A."/>
            <person name="Donnadieu C."/>
            <person name="Desvignes T."/>
            <person name="Floi Bucao C."/>
            <person name="Jouanno E."/>
            <person name="Wen M."/>
            <person name="Mejri S."/>
            <person name="Dirks R."/>
            <person name="Jansen H."/>
            <person name="Henkel C."/>
            <person name="Chen W.J."/>
            <person name="Zahm M."/>
            <person name="Cabau C."/>
            <person name="Klopp C."/>
            <person name="Thompson A.W."/>
            <person name="Robinson-Rechavi M."/>
            <person name="Braasch I."/>
            <person name="Lecointre G."/>
            <person name="Bobe J."/>
            <person name="Postlethwait J.H."/>
            <person name="Berthelot C."/>
            <person name="Roest Crollius H."/>
            <person name="Guiguen Y."/>
        </authorList>
    </citation>
    <scope>NUCLEOTIDE SEQUENCE</scope>
    <source>
        <strain evidence="2">Concon-B</strain>
    </source>
</reference>
<feature type="region of interest" description="Disordered" evidence="1">
    <location>
        <begin position="28"/>
        <end position="68"/>
    </location>
</feature>
<feature type="compositionally biased region" description="Basic and acidic residues" evidence="1">
    <location>
        <begin position="120"/>
        <end position="135"/>
    </location>
</feature>
<proteinExistence type="predicted"/>
<gene>
    <name evidence="2" type="ORF">COCON_G00123840</name>
</gene>
<accession>A0A9Q1DHA2</accession>
<dbReference type="EMBL" id="JAFJMO010000008">
    <property type="protein sequence ID" value="KAJ8269777.1"/>
    <property type="molecule type" value="Genomic_DNA"/>
</dbReference>
<evidence type="ECO:0000313" key="2">
    <source>
        <dbReference type="EMBL" id="KAJ8269777.1"/>
    </source>
</evidence>
<protein>
    <submittedName>
        <fullName evidence="2">Uncharacterized protein</fullName>
    </submittedName>
</protein>
<organism evidence="2 3">
    <name type="scientific">Conger conger</name>
    <name type="common">Conger eel</name>
    <name type="synonym">Muraena conger</name>
    <dbReference type="NCBI Taxonomy" id="82655"/>
    <lineage>
        <taxon>Eukaryota</taxon>
        <taxon>Metazoa</taxon>
        <taxon>Chordata</taxon>
        <taxon>Craniata</taxon>
        <taxon>Vertebrata</taxon>
        <taxon>Euteleostomi</taxon>
        <taxon>Actinopterygii</taxon>
        <taxon>Neopterygii</taxon>
        <taxon>Teleostei</taxon>
        <taxon>Anguilliformes</taxon>
        <taxon>Congridae</taxon>
        <taxon>Conger</taxon>
    </lineage>
</organism>
<keyword evidence="3" id="KW-1185">Reference proteome</keyword>
<sequence>MTGRSAPGRTGFCGWEDYSLRCCWGRRQQQSQDPLQLEKTRNEKGGGSSFVSVLPTPASEATARAWESSDRIRLGAGGREHRRHAAWKGVSRRGAGKHPILFTWWGKISIPRCLWIESQSERSHRDRTTAGEDRGPTQLSEGRGGCAAGSSSCPD</sequence>
<feature type="region of interest" description="Disordered" evidence="1">
    <location>
        <begin position="120"/>
        <end position="155"/>
    </location>
</feature>
<comment type="caution">
    <text evidence="2">The sequence shown here is derived from an EMBL/GenBank/DDBJ whole genome shotgun (WGS) entry which is preliminary data.</text>
</comment>
<name>A0A9Q1DHA2_CONCO</name>
<dbReference type="Proteomes" id="UP001152803">
    <property type="component" value="Unassembled WGS sequence"/>
</dbReference>
<dbReference type="AlphaFoldDB" id="A0A9Q1DHA2"/>
<evidence type="ECO:0000313" key="3">
    <source>
        <dbReference type="Proteomes" id="UP001152803"/>
    </source>
</evidence>
<evidence type="ECO:0000256" key="1">
    <source>
        <dbReference type="SAM" id="MobiDB-lite"/>
    </source>
</evidence>